<reference evidence="3" key="1">
    <citation type="submission" date="2023-06" db="EMBL/GenBank/DDBJ databases">
        <title>Genome-scale phylogeny and comparative genomics of the fungal order Sordariales.</title>
        <authorList>
            <consortium name="Lawrence Berkeley National Laboratory"/>
            <person name="Hensen N."/>
            <person name="Bonometti L."/>
            <person name="Westerberg I."/>
            <person name="Brannstrom I.O."/>
            <person name="Guillou S."/>
            <person name="Cros-Aarteil S."/>
            <person name="Calhoun S."/>
            <person name="Haridas S."/>
            <person name="Kuo A."/>
            <person name="Mondo S."/>
            <person name="Pangilinan J."/>
            <person name="Riley R."/>
            <person name="Labutti K."/>
            <person name="Andreopoulos B."/>
            <person name="Lipzen A."/>
            <person name="Chen C."/>
            <person name="Yanf M."/>
            <person name="Daum C."/>
            <person name="Ng V."/>
            <person name="Clum A."/>
            <person name="Steindorff A."/>
            <person name="Ohm R."/>
            <person name="Martin F."/>
            <person name="Silar P."/>
            <person name="Natvig D."/>
            <person name="Lalanne C."/>
            <person name="Gautier V."/>
            <person name="Ament-Velasquez S.L."/>
            <person name="Kruys A."/>
            <person name="Hutchinson M.I."/>
            <person name="Powell A.J."/>
            <person name="Barry K."/>
            <person name="Miller A.N."/>
            <person name="Grigoriev I.V."/>
            <person name="Debuchy R."/>
            <person name="Gladieux P."/>
            <person name="Thoren M.H."/>
            <person name="Johannesson H."/>
        </authorList>
    </citation>
    <scope>NUCLEOTIDE SEQUENCE</scope>
    <source>
        <strain evidence="3">CBS 606.72</strain>
    </source>
</reference>
<protein>
    <recommendedName>
        <fullName evidence="2">F-box domain-containing protein</fullName>
    </recommendedName>
</protein>
<evidence type="ECO:0000313" key="4">
    <source>
        <dbReference type="Proteomes" id="UP001175000"/>
    </source>
</evidence>
<dbReference type="Pfam" id="PF12937">
    <property type="entry name" value="F-box-like"/>
    <property type="match status" value="1"/>
</dbReference>
<feature type="domain" description="F-box" evidence="2">
    <location>
        <begin position="47"/>
        <end position="95"/>
    </location>
</feature>
<keyword evidence="1" id="KW-0812">Transmembrane</keyword>
<evidence type="ECO:0000256" key="1">
    <source>
        <dbReference type="SAM" id="Phobius"/>
    </source>
</evidence>
<organism evidence="3 4">
    <name type="scientific">Immersiella caudata</name>
    <dbReference type="NCBI Taxonomy" id="314043"/>
    <lineage>
        <taxon>Eukaryota</taxon>
        <taxon>Fungi</taxon>
        <taxon>Dikarya</taxon>
        <taxon>Ascomycota</taxon>
        <taxon>Pezizomycotina</taxon>
        <taxon>Sordariomycetes</taxon>
        <taxon>Sordariomycetidae</taxon>
        <taxon>Sordariales</taxon>
        <taxon>Lasiosphaeriaceae</taxon>
        <taxon>Immersiella</taxon>
    </lineage>
</organism>
<feature type="transmembrane region" description="Helical" evidence="1">
    <location>
        <begin position="658"/>
        <end position="680"/>
    </location>
</feature>
<feature type="transmembrane region" description="Helical" evidence="1">
    <location>
        <begin position="700"/>
        <end position="721"/>
    </location>
</feature>
<evidence type="ECO:0000259" key="2">
    <source>
        <dbReference type="PROSITE" id="PS50181"/>
    </source>
</evidence>
<dbReference type="EMBL" id="JAULSU010000006">
    <property type="protein sequence ID" value="KAK0613695.1"/>
    <property type="molecule type" value="Genomic_DNA"/>
</dbReference>
<keyword evidence="1" id="KW-1133">Transmembrane helix</keyword>
<gene>
    <name evidence="3" type="ORF">B0T14DRAFT_539446</name>
</gene>
<sequence>MRNSSATALSDEPPLVDLTQALPVKSKRTERLRKKLQKKAHPKLVGARGFEDLPYELTMSIFRLLRPRDFFALCRVSKGLRAFTLAEESRICESVIELRYPVLARCLQRPVLMENLDEPVRQALQSPLRPETQTMYSKPYQHVQPPDLTLVCTCMTCVLRWNSLCLALDFAHWQDDLDTGKPLPIIPRGTHPDWNNNLLSKNAAMVLKSMRSSLWYMRILEIHLGAIIRSVRRHGQNRGNQRRRFLMTEEDACNETDVFLEPHGPQTVDFPFSRDNYYMLEAYLPGRSWSADRNRWVYFPANQHDTDVERVPQAPVNFPASRQVWQKYDIPKCPTINVTEIWSHDDSLATCVESRPISSFALDNWLEEPANKYIRADPYTRTVRLVWVGEDPGTFRHSPSTRELQQLLAAWNLQSGYDYALSCYAGVAALPPQHGARIFTATYHPKLAMAWTHAIIDGTPEVNMVVFAEGEERKELLLALKSQWSSSFVSHPMFPAFLCSLMLSQELDITLDDIKTVVRNVEARTGHHRFSTRRQVRPAAGELGSLSAEMSGCAAKLANGTRKLKVVEALNAFMIKNAEYDIPAKARNAPTSHLGLISQRVEMQFVDSAYVQQRVQVQIAALFHLIAQQDNAIAFETASATRSIAKDSLQDSSSMKMLALVAMFFLPGSFVAALFSTPLFDWEKTEGSAISVGTKPQFALFWAVAVPLTVATFALYAMWIVMQKKRLKRRLTTGYV</sequence>
<dbReference type="Gene3D" id="1.20.58.340">
    <property type="entry name" value="Magnesium transport protein CorA, transmembrane region"/>
    <property type="match status" value="1"/>
</dbReference>
<dbReference type="PROSITE" id="PS50181">
    <property type="entry name" value="FBOX"/>
    <property type="match status" value="1"/>
</dbReference>
<dbReference type="InterPro" id="IPR001810">
    <property type="entry name" value="F-box_dom"/>
</dbReference>
<dbReference type="SUPFAM" id="SSF81383">
    <property type="entry name" value="F-box domain"/>
    <property type="match status" value="1"/>
</dbReference>
<proteinExistence type="predicted"/>
<dbReference type="InterPro" id="IPR036047">
    <property type="entry name" value="F-box-like_dom_sf"/>
</dbReference>
<comment type="caution">
    <text evidence="3">The sequence shown here is derived from an EMBL/GenBank/DDBJ whole genome shotgun (WGS) entry which is preliminary data.</text>
</comment>
<keyword evidence="1" id="KW-0472">Membrane</keyword>
<dbReference type="Proteomes" id="UP001175000">
    <property type="component" value="Unassembled WGS sequence"/>
</dbReference>
<accession>A0AA39WE45</accession>
<keyword evidence="4" id="KW-1185">Reference proteome</keyword>
<dbReference type="CDD" id="cd09917">
    <property type="entry name" value="F-box_SF"/>
    <property type="match status" value="1"/>
</dbReference>
<name>A0AA39WE45_9PEZI</name>
<dbReference type="AlphaFoldDB" id="A0AA39WE45"/>
<evidence type="ECO:0000313" key="3">
    <source>
        <dbReference type="EMBL" id="KAK0613695.1"/>
    </source>
</evidence>